<evidence type="ECO:0000313" key="3">
    <source>
        <dbReference type="EMBL" id="SMC74857.1"/>
    </source>
</evidence>
<protein>
    <recommendedName>
        <fullName evidence="2">SGNH domain-containing protein</fullName>
    </recommendedName>
</protein>
<evidence type="ECO:0000313" key="4">
    <source>
        <dbReference type="Proteomes" id="UP000192634"/>
    </source>
</evidence>
<name>A0A1W2BPJ9_9MICO</name>
<feature type="domain" description="SGNH" evidence="2">
    <location>
        <begin position="42"/>
        <end position="164"/>
    </location>
</feature>
<dbReference type="EMBL" id="FWXN01000008">
    <property type="protein sequence ID" value="SMC74857.1"/>
    <property type="molecule type" value="Genomic_DNA"/>
</dbReference>
<gene>
    <name evidence="3" type="ORF">SAMN06296429_108217</name>
</gene>
<dbReference type="AlphaFoldDB" id="A0A1W2BPJ9"/>
<dbReference type="OrthoDB" id="3404679at2"/>
<dbReference type="Pfam" id="PF19040">
    <property type="entry name" value="SGNH"/>
    <property type="match status" value="1"/>
</dbReference>
<reference evidence="3 4" key="1">
    <citation type="submission" date="2017-04" db="EMBL/GenBank/DDBJ databases">
        <authorList>
            <person name="Afonso C.L."/>
            <person name="Miller P.J."/>
            <person name="Scott M.A."/>
            <person name="Spackman E."/>
            <person name="Goraichik I."/>
            <person name="Dimitrov K.M."/>
            <person name="Suarez D.L."/>
            <person name="Swayne D.E."/>
        </authorList>
    </citation>
    <scope>NUCLEOTIDE SEQUENCE [LARGE SCALE GENOMIC DNA]</scope>
    <source>
        <strain evidence="3 4">CGMCC 1.12511</strain>
    </source>
</reference>
<dbReference type="Proteomes" id="UP000192634">
    <property type="component" value="Unassembled WGS sequence"/>
</dbReference>
<sequence>MAPFDVFGRGQRVPPTSSPPPPRRRPRATDCDRPQRRPSTTARTPTTGAATRSLVSRWDELADAGIPVAALTDTPTVDRGGNAPECVAKHRDDTDACILDSAEGMGTPAMRAAAERARAATLVDLTDAVCPGGTCRPVFGNVLVQRDGSHLTDTFVRAAAPALEAPLRDLVTGSR</sequence>
<feature type="region of interest" description="Disordered" evidence="1">
    <location>
        <begin position="1"/>
        <end position="51"/>
    </location>
</feature>
<evidence type="ECO:0000256" key="1">
    <source>
        <dbReference type="SAM" id="MobiDB-lite"/>
    </source>
</evidence>
<proteinExistence type="predicted"/>
<organism evidence="3 4">
    <name type="scientific">Janibacter indicus</name>
    <dbReference type="NCBI Taxonomy" id="857417"/>
    <lineage>
        <taxon>Bacteria</taxon>
        <taxon>Bacillati</taxon>
        <taxon>Actinomycetota</taxon>
        <taxon>Actinomycetes</taxon>
        <taxon>Micrococcales</taxon>
        <taxon>Intrasporangiaceae</taxon>
        <taxon>Janibacter</taxon>
    </lineage>
</organism>
<dbReference type="RefSeq" id="WP_143445549.1">
    <property type="nucleotide sequence ID" value="NZ_FWXN01000008.1"/>
</dbReference>
<feature type="compositionally biased region" description="Low complexity" evidence="1">
    <location>
        <begin position="37"/>
        <end position="51"/>
    </location>
</feature>
<dbReference type="InterPro" id="IPR043968">
    <property type="entry name" value="SGNH"/>
</dbReference>
<accession>A0A1W2BPJ9</accession>
<evidence type="ECO:0000259" key="2">
    <source>
        <dbReference type="Pfam" id="PF19040"/>
    </source>
</evidence>